<accession>A0A812VVR8</accession>
<proteinExistence type="predicted"/>
<dbReference type="OrthoDB" id="10292995at2759"/>
<feature type="non-terminal residue" evidence="1">
    <location>
        <position position="81"/>
    </location>
</feature>
<reference evidence="1" key="1">
    <citation type="submission" date="2021-02" db="EMBL/GenBank/DDBJ databases">
        <authorList>
            <person name="Dougan E. K."/>
            <person name="Rhodes N."/>
            <person name="Thang M."/>
            <person name="Chan C."/>
        </authorList>
    </citation>
    <scope>NUCLEOTIDE SEQUENCE</scope>
</reference>
<dbReference type="EMBL" id="CAJNJA010030558">
    <property type="protein sequence ID" value="CAE7644937.1"/>
    <property type="molecule type" value="Genomic_DNA"/>
</dbReference>
<evidence type="ECO:0000313" key="1">
    <source>
        <dbReference type="EMBL" id="CAE7644937.1"/>
    </source>
</evidence>
<dbReference type="AlphaFoldDB" id="A0A812VVR8"/>
<gene>
    <name evidence="1" type="ORF">SNEC2469_LOCUS18226</name>
</gene>
<dbReference type="Proteomes" id="UP000601435">
    <property type="component" value="Unassembled WGS sequence"/>
</dbReference>
<comment type="caution">
    <text evidence="1">The sequence shown here is derived from an EMBL/GenBank/DDBJ whole genome shotgun (WGS) entry which is preliminary data.</text>
</comment>
<keyword evidence="2" id="KW-1185">Reference proteome</keyword>
<name>A0A812VVR8_9DINO</name>
<evidence type="ECO:0000313" key="2">
    <source>
        <dbReference type="Proteomes" id="UP000601435"/>
    </source>
</evidence>
<organism evidence="1 2">
    <name type="scientific">Symbiodinium necroappetens</name>
    <dbReference type="NCBI Taxonomy" id="1628268"/>
    <lineage>
        <taxon>Eukaryota</taxon>
        <taxon>Sar</taxon>
        <taxon>Alveolata</taxon>
        <taxon>Dinophyceae</taxon>
        <taxon>Suessiales</taxon>
        <taxon>Symbiodiniaceae</taxon>
        <taxon>Symbiodinium</taxon>
    </lineage>
</organism>
<protein>
    <submittedName>
        <fullName evidence="1">Uncharacterized protein</fullName>
    </submittedName>
</protein>
<sequence length="81" mass="9290">KKQTWDPKLVMETLADFKKCGTYDLRRTYGSYLRAWRLVLSPNDSVTVSRIQFLTACSALGFKDAGKVLWRAFGRDSARAR</sequence>